<evidence type="ECO:0000313" key="2">
    <source>
        <dbReference type="Proteomes" id="UP000324194"/>
    </source>
</evidence>
<proteinExistence type="predicted"/>
<dbReference type="AlphaFoldDB" id="A0A5E4PFM0"/>
<reference evidence="1 2" key="1">
    <citation type="submission" date="2019-08" db="EMBL/GenBank/DDBJ databases">
        <authorList>
            <person name="Guy L."/>
        </authorList>
    </citation>
    <scope>NUCLEOTIDE SEQUENCE [LARGE SCALE GENOMIC DNA]</scope>
    <source>
        <strain evidence="1 2">SGT-108</strain>
    </source>
</reference>
<dbReference type="Proteomes" id="UP000324194">
    <property type="component" value="Chromosome 1"/>
</dbReference>
<sequence>MKFKHGLIPGLAGLFWLISGWCGYAQAVSVITLPAYYQAACGDYTGTWQGFMTDPADLFGNGGPWPVTISLYHQDGRIAGSSSAVSYAADSGTIEGKRIWAQCQNGVLKNIFWGKKNACGSFSQDGALVSKNALVLRLNYENAMTGTNFLLFLQRKNNHYDGPVPAQKSDWILDHVNSCH</sequence>
<accession>A0A5E4PFM0</accession>
<protein>
    <submittedName>
        <fullName evidence="1">Uncharacterized protein</fullName>
    </submittedName>
</protein>
<name>A0A5E4PFM0_9COXI</name>
<organism evidence="1 2">
    <name type="scientific">Aquicella siphonis</name>
    <dbReference type="NCBI Taxonomy" id="254247"/>
    <lineage>
        <taxon>Bacteria</taxon>
        <taxon>Pseudomonadati</taxon>
        <taxon>Pseudomonadota</taxon>
        <taxon>Gammaproteobacteria</taxon>
        <taxon>Legionellales</taxon>
        <taxon>Coxiellaceae</taxon>
        <taxon>Aquicella</taxon>
    </lineage>
</organism>
<evidence type="ECO:0000313" key="1">
    <source>
        <dbReference type="EMBL" id="VVC75634.1"/>
    </source>
</evidence>
<gene>
    <name evidence="1" type="ORF">AQUSIP_09240</name>
</gene>
<dbReference type="KEGG" id="asip:AQUSIP_09240"/>
<keyword evidence="2" id="KW-1185">Reference proteome</keyword>
<dbReference type="RefSeq" id="WP_148338925.1">
    <property type="nucleotide sequence ID" value="NZ_LR699119.1"/>
</dbReference>
<dbReference type="EMBL" id="LR699119">
    <property type="protein sequence ID" value="VVC75634.1"/>
    <property type="molecule type" value="Genomic_DNA"/>
</dbReference>